<evidence type="ECO:0000313" key="3">
    <source>
        <dbReference type="Proteomes" id="UP000028926"/>
    </source>
</evidence>
<feature type="domain" description="Endonuclease/exonuclease/phosphatase" evidence="1">
    <location>
        <begin position="7"/>
        <end position="290"/>
    </location>
</feature>
<dbReference type="KEGG" id="paca:ID47_01005"/>
<dbReference type="EMBL" id="CP008941">
    <property type="protein sequence ID" value="AIK95630.1"/>
    <property type="molecule type" value="Genomic_DNA"/>
</dbReference>
<sequence>MTRIVFWNLLKFTMKRINDPKNVAASAAALNNILNVFKKNTPDIFALIELPCGKGGKQGELVGKGSAYQGALQLLKQLNALPGAPVWDLVPPIVTGAGGRREGIVVFFNKNTVQFQGPWKFDGTTTRDPTSPLPPGGWKDYSATHWKIPGGTTVKKWGGQWEFIKTGKKGEILEFPTAGERRPWLTRFQELKGGKRTIDVIAFHAPFTQASPVNAAISLIGTSSIAPPFNTPMAVDVCVLGGDFNVDANDNTKRAEAYGPLMVAPKKAMRTKKSTPGGNFTGNFLTPITPPGVKTVYAKTSLKAVKTASIKGGDYPDYDYASSSYDQIFIRYKTPGAAKGEMDINEIAGAYIKKAGPLAGGGLPAYGYAAALPSAKAAKKGYTYAPGMQDSIKTIFIKKVKGVLLDSTQKDALFRQVNNYGFVRRTSDHMGVIIDV</sequence>
<organism evidence="2 3">
    <name type="scientific">Candidatus Odyssella acanthamoebae</name>
    <dbReference type="NCBI Taxonomy" id="91604"/>
    <lineage>
        <taxon>Bacteria</taxon>
        <taxon>Pseudomonadati</taxon>
        <taxon>Pseudomonadota</taxon>
        <taxon>Alphaproteobacteria</taxon>
        <taxon>Holosporales</taxon>
        <taxon>Candidatus Paracaedibacteraceae</taxon>
        <taxon>Candidatus Odyssella</taxon>
    </lineage>
</organism>
<dbReference type="Proteomes" id="UP000028926">
    <property type="component" value="Chromosome"/>
</dbReference>
<dbReference type="Pfam" id="PF03372">
    <property type="entry name" value="Exo_endo_phos"/>
    <property type="match status" value="1"/>
</dbReference>
<dbReference type="Gene3D" id="3.60.10.10">
    <property type="entry name" value="Endonuclease/exonuclease/phosphatase"/>
    <property type="match status" value="1"/>
</dbReference>
<evidence type="ECO:0000259" key="1">
    <source>
        <dbReference type="Pfam" id="PF03372"/>
    </source>
</evidence>
<evidence type="ECO:0000313" key="2">
    <source>
        <dbReference type="EMBL" id="AIK95630.1"/>
    </source>
</evidence>
<dbReference type="InterPro" id="IPR036691">
    <property type="entry name" value="Endo/exonu/phosph_ase_sf"/>
</dbReference>
<accession>A0A077AY09</accession>
<dbReference type="SUPFAM" id="SSF56219">
    <property type="entry name" value="DNase I-like"/>
    <property type="match status" value="1"/>
</dbReference>
<gene>
    <name evidence="2" type="ORF">ID47_01005</name>
</gene>
<protein>
    <recommendedName>
        <fullName evidence="1">Endonuclease/exonuclease/phosphatase domain-containing protein</fullName>
    </recommendedName>
</protein>
<proteinExistence type="predicted"/>
<dbReference type="eggNOG" id="ENOG5032RIS">
    <property type="taxonomic scope" value="Bacteria"/>
</dbReference>
<name>A0A077AY09_9PROT</name>
<dbReference type="AlphaFoldDB" id="A0A077AY09"/>
<dbReference type="OrthoDB" id="1186159at2"/>
<reference evidence="2 3" key="1">
    <citation type="submission" date="2014-07" db="EMBL/GenBank/DDBJ databases">
        <title>Comparative genomic insights into amoeba endosymbionts belonging to the families of Holosporaceae and Candidatus Midichloriaceae within Rickettsiales.</title>
        <authorList>
            <person name="Wang Z."/>
            <person name="Wu M."/>
        </authorList>
    </citation>
    <scope>NUCLEOTIDE SEQUENCE [LARGE SCALE GENOMIC DNA]</scope>
    <source>
        <strain evidence="2">PRA3</strain>
    </source>
</reference>
<dbReference type="RefSeq" id="WP_038462895.1">
    <property type="nucleotide sequence ID" value="NZ_CP008941.1"/>
</dbReference>
<dbReference type="HOGENOM" id="CLU_605291_0_0_5"/>
<dbReference type="STRING" id="91604.ID47_01005"/>
<dbReference type="InterPro" id="IPR005135">
    <property type="entry name" value="Endo/exonuclease/phosphatase"/>
</dbReference>
<keyword evidence="3" id="KW-1185">Reference proteome</keyword>